<evidence type="ECO:0000313" key="1">
    <source>
        <dbReference type="EMBL" id="KAH6926524.1"/>
    </source>
</evidence>
<organism evidence="1 2">
    <name type="scientific">Hyalomma asiaticum</name>
    <name type="common">Tick</name>
    <dbReference type="NCBI Taxonomy" id="266040"/>
    <lineage>
        <taxon>Eukaryota</taxon>
        <taxon>Metazoa</taxon>
        <taxon>Ecdysozoa</taxon>
        <taxon>Arthropoda</taxon>
        <taxon>Chelicerata</taxon>
        <taxon>Arachnida</taxon>
        <taxon>Acari</taxon>
        <taxon>Parasitiformes</taxon>
        <taxon>Ixodida</taxon>
        <taxon>Ixodoidea</taxon>
        <taxon>Ixodidae</taxon>
        <taxon>Hyalomminae</taxon>
        <taxon>Hyalomma</taxon>
    </lineage>
</organism>
<dbReference type="EMBL" id="CM023487">
    <property type="protein sequence ID" value="KAH6926524.1"/>
    <property type="molecule type" value="Genomic_DNA"/>
</dbReference>
<evidence type="ECO:0000313" key="2">
    <source>
        <dbReference type="Proteomes" id="UP000821845"/>
    </source>
</evidence>
<accession>A0ACB7RYI4</accession>
<proteinExistence type="predicted"/>
<dbReference type="Proteomes" id="UP000821845">
    <property type="component" value="Chromosome 7"/>
</dbReference>
<name>A0ACB7RYI4_HYAAI</name>
<protein>
    <submittedName>
        <fullName evidence="1">Uncharacterized protein</fullName>
    </submittedName>
</protein>
<comment type="caution">
    <text evidence="1">The sequence shown here is derived from an EMBL/GenBank/DDBJ whole genome shotgun (WGS) entry which is preliminary data.</text>
</comment>
<keyword evidence="2" id="KW-1185">Reference proteome</keyword>
<gene>
    <name evidence="1" type="ORF">HPB50_019282</name>
</gene>
<sequence length="825" mass="86694">MHYVTLLLYPLAGPGGAAPAGAAVAGGGGMKSSLVFRDQVAAMGSWFELWNPCEQTVGLYSLLRRLGPTQARFLALVLDRSLADCAELRQRERHANDPAYIERLAREPRDQALGQLLGLLPLLAPGNQAAKAAYLSLIPQVLAHALDCRPLVEGARQLLSYSLIHPAINSRDDRRLLTLWLRHLEERISSSRYQEHGGGGAESLNGTAGLDDGGGSLAAGRPPTSSLDSWAAVDGLGSLNGHHHHHHHQQQHHYGGSDLNGFGLAPLGTAGGSLPPGLDSSHMALHPSNLSTYAPAGTFDELLVSLGTLTPPCSTTSLHQQLSQAQQGFAPGRLLGSHPPPSVDWRCGPPPGPPHEAETIGPPLSPQSSGASSGSEGHGTEDQGQPGFNLDGSGMKGKCLCDVPSWLKSLRLHKYAYLFANMTYDEMMNLTEEKLEAQSVTKGARHKIVLSIRKLKERPATLRQLEKSLQEEGDIRTALAELRAMLQTPMKSSTRTEDGQDGGLLHRAASPGSSSSAASHPSGNGDDGGGSLPSAVEEEGARSKEEESPPSSLDSACGGPSPAHSPSKGSVAASATDASGEEDEDLPGLFTRVVGKVCSSLLVSVRAEDQSVSQFVTLVDKCLAHEAFSPTQKRRLFSWRQQVNKAWHPVPPRRTIDTRHHHVSPATAAAQGPRLPPAGRWCGSSVLPPLAGGSDFGRLAGPGGPPVAPPLGRPPAVFFGGGASVDCPGGSNGGGPLGGPLAMVIKRPSLQEHLSKPHVQIQRTHSAPVRPNPVVASLFKQAATNSGRMQADTSANDPDLNNRLESLCLSVTEHALGGSDGMPPF</sequence>
<reference evidence="1" key="1">
    <citation type="submission" date="2020-05" db="EMBL/GenBank/DDBJ databases">
        <title>Large-scale comparative analyses of tick genomes elucidate their genetic diversity and vector capacities.</title>
        <authorList>
            <person name="Jia N."/>
            <person name="Wang J."/>
            <person name="Shi W."/>
            <person name="Du L."/>
            <person name="Sun Y."/>
            <person name="Zhan W."/>
            <person name="Jiang J."/>
            <person name="Wang Q."/>
            <person name="Zhang B."/>
            <person name="Ji P."/>
            <person name="Sakyi L.B."/>
            <person name="Cui X."/>
            <person name="Yuan T."/>
            <person name="Jiang B."/>
            <person name="Yang W."/>
            <person name="Lam T.T.-Y."/>
            <person name="Chang Q."/>
            <person name="Ding S."/>
            <person name="Wang X."/>
            <person name="Zhu J."/>
            <person name="Ruan X."/>
            <person name="Zhao L."/>
            <person name="Wei J."/>
            <person name="Que T."/>
            <person name="Du C."/>
            <person name="Cheng J."/>
            <person name="Dai P."/>
            <person name="Han X."/>
            <person name="Huang E."/>
            <person name="Gao Y."/>
            <person name="Liu J."/>
            <person name="Shao H."/>
            <person name="Ye R."/>
            <person name="Li L."/>
            <person name="Wei W."/>
            <person name="Wang X."/>
            <person name="Wang C."/>
            <person name="Yang T."/>
            <person name="Huo Q."/>
            <person name="Li W."/>
            <person name="Guo W."/>
            <person name="Chen H."/>
            <person name="Zhou L."/>
            <person name="Ni X."/>
            <person name="Tian J."/>
            <person name="Zhou Y."/>
            <person name="Sheng Y."/>
            <person name="Liu T."/>
            <person name="Pan Y."/>
            <person name="Xia L."/>
            <person name="Li J."/>
            <person name="Zhao F."/>
            <person name="Cao W."/>
        </authorList>
    </citation>
    <scope>NUCLEOTIDE SEQUENCE</scope>
    <source>
        <strain evidence="1">Hyas-2018</strain>
    </source>
</reference>